<proteinExistence type="predicted"/>
<dbReference type="AlphaFoldDB" id="A0A377NF92"/>
<dbReference type="GO" id="GO:0005886">
    <property type="term" value="C:plasma membrane"/>
    <property type="evidence" value="ECO:0007669"/>
    <property type="project" value="UniProtKB-SubCell"/>
</dbReference>
<evidence type="ECO:0000313" key="9">
    <source>
        <dbReference type="Proteomes" id="UP000254304"/>
    </source>
</evidence>
<dbReference type="SUPFAM" id="SSF103473">
    <property type="entry name" value="MFS general substrate transporter"/>
    <property type="match status" value="1"/>
</dbReference>
<reference evidence="8 9" key="1">
    <citation type="submission" date="2018-06" db="EMBL/GenBank/DDBJ databases">
        <authorList>
            <consortium name="Pathogen Informatics"/>
            <person name="Doyle S."/>
        </authorList>
    </citation>
    <scope>NUCLEOTIDE SEQUENCE [LARGE SCALE GENOMIC DNA]</scope>
    <source>
        <strain evidence="8 9">NCTC12157</strain>
    </source>
</reference>
<dbReference type="GeneID" id="78379217"/>
<evidence type="ECO:0000256" key="2">
    <source>
        <dbReference type="ARBA" id="ARBA00022448"/>
    </source>
</evidence>
<dbReference type="Gene3D" id="1.20.1250.20">
    <property type="entry name" value="MFS general substrate transporter like domains"/>
    <property type="match status" value="1"/>
</dbReference>
<evidence type="ECO:0000256" key="6">
    <source>
        <dbReference type="ARBA" id="ARBA00023136"/>
    </source>
</evidence>
<feature type="transmembrane region" description="Helical" evidence="7">
    <location>
        <begin position="381"/>
        <end position="401"/>
    </location>
</feature>
<dbReference type="EMBL" id="UGGO01000001">
    <property type="protein sequence ID" value="STQ45623.1"/>
    <property type="molecule type" value="Genomic_DNA"/>
</dbReference>
<dbReference type="PANTHER" id="PTHR43266">
    <property type="entry name" value="MACROLIDE-EFFLUX PROTEIN"/>
    <property type="match status" value="1"/>
</dbReference>
<feature type="transmembrane region" description="Helical" evidence="7">
    <location>
        <begin position="50"/>
        <end position="70"/>
    </location>
</feature>
<feature type="transmembrane region" description="Helical" evidence="7">
    <location>
        <begin position="149"/>
        <end position="170"/>
    </location>
</feature>
<feature type="transmembrane region" description="Helical" evidence="7">
    <location>
        <begin position="229"/>
        <end position="249"/>
    </location>
</feature>
<organism evidence="8 9">
    <name type="scientific">Ewingella americana</name>
    <dbReference type="NCBI Taxonomy" id="41202"/>
    <lineage>
        <taxon>Bacteria</taxon>
        <taxon>Pseudomonadati</taxon>
        <taxon>Pseudomonadota</taxon>
        <taxon>Gammaproteobacteria</taxon>
        <taxon>Enterobacterales</taxon>
        <taxon>Yersiniaceae</taxon>
        <taxon>Ewingella</taxon>
    </lineage>
</organism>
<sequence>MTTLLSALVSALRRHAWLRLLGYAFILSSLGNGLTQVVVFGQLLQWRASATTLVFAYVLATLPGFLGSLLGERLCQRYSPFAVLLLAEALGLLSLAFPLYSLLAQNPVGLLAVQACSAVISGVTFPALSLVFKRGLKSEELPAATCMETLIFAAQVLLGVGVGVLIFPLINAGGMLLLDALSFVASAVLLLLAARRFVPTSDSAQANATASISGEISWRALSPLQRRSLLMLPMLATVGTPAMSLLPALAQQIKPDETTGFALPLLFARSLGQLCGPLLLPADRMRQYAGNNRLLAACLIIFLGCYLLIPPMSAWYLAPLGMIFIAHIASNVVFALATFGILREFDAQAVASASAMAWRWQLMAAGVASLMVAALTQYGGAIMALEVMSLVGLSTAAVILWKYRR</sequence>
<dbReference type="InterPro" id="IPR036259">
    <property type="entry name" value="MFS_trans_sf"/>
</dbReference>
<comment type="subcellular location">
    <subcellularLocation>
        <location evidence="1">Cell membrane</location>
        <topology evidence="1">Multi-pass membrane protein</topology>
    </subcellularLocation>
</comment>
<evidence type="ECO:0000313" key="8">
    <source>
        <dbReference type="EMBL" id="STQ45623.1"/>
    </source>
</evidence>
<feature type="transmembrane region" description="Helical" evidence="7">
    <location>
        <begin position="108"/>
        <end position="128"/>
    </location>
</feature>
<name>A0A377NF92_9GAMM</name>
<keyword evidence="4 7" id="KW-0812">Transmembrane</keyword>
<feature type="transmembrane region" description="Helical" evidence="7">
    <location>
        <begin position="176"/>
        <end position="194"/>
    </location>
</feature>
<keyword evidence="6 7" id="KW-0472">Membrane</keyword>
<evidence type="ECO:0000256" key="7">
    <source>
        <dbReference type="SAM" id="Phobius"/>
    </source>
</evidence>
<evidence type="ECO:0000256" key="4">
    <source>
        <dbReference type="ARBA" id="ARBA00022692"/>
    </source>
</evidence>
<feature type="transmembrane region" description="Helical" evidence="7">
    <location>
        <begin position="294"/>
        <end position="318"/>
    </location>
</feature>
<keyword evidence="5 7" id="KW-1133">Transmembrane helix</keyword>
<feature type="transmembrane region" description="Helical" evidence="7">
    <location>
        <begin position="324"/>
        <end position="345"/>
    </location>
</feature>
<evidence type="ECO:0000256" key="5">
    <source>
        <dbReference type="ARBA" id="ARBA00022989"/>
    </source>
</evidence>
<dbReference type="PANTHER" id="PTHR43266:SF2">
    <property type="entry name" value="MAJOR FACILITATOR SUPERFAMILY (MFS) PROFILE DOMAIN-CONTAINING PROTEIN"/>
    <property type="match status" value="1"/>
</dbReference>
<feature type="transmembrane region" description="Helical" evidence="7">
    <location>
        <begin position="82"/>
        <end position="102"/>
    </location>
</feature>
<keyword evidence="3" id="KW-1003">Cell membrane</keyword>
<evidence type="ECO:0000256" key="3">
    <source>
        <dbReference type="ARBA" id="ARBA00022475"/>
    </source>
</evidence>
<dbReference type="Proteomes" id="UP000254304">
    <property type="component" value="Unassembled WGS sequence"/>
</dbReference>
<feature type="transmembrane region" description="Helical" evidence="7">
    <location>
        <begin position="261"/>
        <end position="282"/>
    </location>
</feature>
<gene>
    <name evidence="8" type="ORF">NCTC12157_03360</name>
</gene>
<protein>
    <submittedName>
        <fullName evidence="8">H+ Antiporter protein</fullName>
    </submittedName>
</protein>
<evidence type="ECO:0000256" key="1">
    <source>
        <dbReference type="ARBA" id="ARBA00004651"/>
    </source>
</evidence>
<accession>A0A377NF92</accession>
<keyword evidence="2" id="KW-0813">Transport</keyword>
<feature type="transmembrane region" description="Helical" evidence="7">
    <location>
        <begin position="20"/>
        <end position="44"/>
    </location>
</feature>
<dbReference type="RefSeq" id="WP_128124555.1">
    <property type="nucleotide sequence ID" value="NZ_VXKG01000001.1"/>
</dbReference>
<feature type="transmembrane region" description="Helical" evidence="7">
    <location>
        <begin position="357"/>
        <end position="375"/>
    </location>
</feature>